<dbReference type="RefSeq" id="WP_192778106.1">
    <property type="nucleotide sequence ID" value="NZ_BAAASY010000006.1"/>
</dbReference>
<proteinExistence type="predicted"/>
<dbReference type="Pfam" id="PF02575">
    <property type="entry name" value="YbaB_DNA_bd"/>
    <property type="match status" value="1"/>
</dbReference>
<name>A0ABR9KNE1_9ACTN</name>
<gene>
    <name evidence="1" type="ORF">H4W81_006330</name>
</gene>
<sequence>MKHTDAFSAGNGEDLPGLFREVERLADAFAGGMREAEERRVTGADGTGRVVATVSGTAQLLDVRIDHRAMRDLDHVELSQAVLDAVRAAREAAAEGLTEILGSMNGGRPQPDPEDNPLTGYLDAMLREAEHG</sequence>
<dbReference type="GO" id="GO:0003677">
    <property type="term" value="F:DNA binding"/>
    <property type="evidence" value="ECO:0007669"/>
    <property type="project" value="UniProtKB-KW"/>
</dbReference>
<reference evidence="1 2" key="1">
    <citation type="submission" date="2020-10" db="EMBL/GenBank/DDBJ databases">
        <title>Sequencing the genomes of 1000 actinobacteria strains.</title>
        <authorList>
            <person name="Klenk H.-P."/>
        </authorList>
    </citation>
    <scope>NUCLEOTIDE SEQUENCE [LARGE SCALE GENOMIC DNA]</scope>
    <source>
        <strain evidence="1 2">DSM 43748</strain>
    </source>
</reference>
<keyword evidence="1" id="KW-0238">DNA-binding</keyword>
<protein>
    <submittedName>
        <fullName evidence="1">DNA-binding protein YbaB</fullName>
    </submittedName>
</protein>
<evidence type="ECO:0000313" key="1">
    <source>
        <dbReference type="EMBL" id="MBE1563551.1"/>
    </source>
</evidence>
<keyword evidence="2" id="KW-1185">Reference proteome</keyword>
<dbReference type="InterPro" id="IPR004401">
    <property type="entry name" value="YbaB/EbfC"/>
</dbReference>
<dbReference type="InterPro" id="IPR036894">
    <property type="entry name" value="YbaB-like_sf"/>
</dbReference>
<accession>A0ABR9KNE1</accession>
<comment type="caution">
    <text evidence="1">The sequence shown here is derived from an EMBL/GenBank/DDBJ whole genome shotgun (WGS) entry which is preliminary data.</text>
</comment>
<dbReference type="Gene3D" id="3.30.1310.10">
    <property type="entry name" value="Nucleoid-associated protein YbaB-like domain"/>
    <property type="match status" value="1"/>
</dbReference>
<dbReference type="SUPFAM" id="SSF82607">
    <property type="entry name" value="YbaB-like"/>
    <property type="match status" value="1"/>
</dbReference>
<organism evidence="1 2">
    <name type="scientific">Nonomuraea africana</name>
    <dbReference type="NCBI Taxonomy" id="46171"/>
    <lineage>
        <taxon>Bacteria</taxon>
        <taxon>Bacillati</taxon>
        <taxon>Actinomycetota</taxon>
        <taxon>Actinomycetes</taxon>
        <taxon>Streptosporangiales</taxon>
        <taxon>Streptosporangiaceae</taxon>
        <taxon>Nonomuraea</taxon>
    </lineage>
</organism>
<dbReference type="Proteomes" id="UP000661607">
    <property type="component" value="Unassembled WGS sequence"/>
</dbReference>
<dbReference type="EMBL" id="JADBEF010000001">
    <property type="protein sequence ID" value="MBE1563551.1"/>
    <property type="molecule type" value="Genomic_DNA"/>
</dbReference>
<evidence type="ECO:0000313" key="2">
    <source>
        <dbReference type="Proteomes" id="UP000661607"/>
    </source>
</evidence>